<dbReference type="InterPro" id="IPR055815">
    <property type="entry name" value="DUF7391"/>
</dbReference>
<evidence type="ECO:0008006" key="4">
    <source>
        <dbReference type="Google" id="ProtNLM"/>
    </source>
</evidence>
<organism evidence="2 3">
    <name type="scientific">Mycobacterium phage Konstantine</name>
    <dbReference type="NCBI Taxonomy" id="563121"/>
    <lineage>
        <taxon>Viruses</taxon>
        <taxon>Duplodnaviria</taxon>
        <taxon>Heunggongvirae</taxon>
        <taxon>Uroviricota</taxon>
        <taxon>Caudoviricetes</taxon>
        <taxon>Konstantinevirus</taxon>
        <taxon>Konstantinevirus konstantine</taxon>
    </lineage>
</organism>
<dbReference type="RefSeq" id="YP_002242086.1">
    <property type="nucleotide sequence ID" value="NC_011292.1"/>
</dbReference>
<gene>
    <name evidence="2" type="primary">29</name>
    <name evidence="2" type="ORF">KONSTANTINE_29</name>
</gene>
<dbReference type="Proteomes" id="UP000002183">
    <property type="component" value="Segment"/>
</dbReference>
<name>B5U4Z9_9CAUD</name>
<feature type="region of interest" description="Disordered" evidence="1">
    <location>
        <begin position="162"/>
        <end position="181"/>
    </location>
</feature>
<dbReference type="KEGG" id="vg:6940731"/>
<proteinExistence type="predicted"/>
<evidence type="ECO:0000313" key="2">
    <source>
        <dbReference type="EMBL" id="ACI12445.1"/>
    </source>
</evidence>
<accession>B5U4Z9</accession>
<keyword evidence="3" id="KW-1185">Reference proteome</keyword>
<dbReference type="Pfam" id="PF24117">
    <property type="entry name" value="DUF7391"/>
    <property type="match status" value="1"/>
</dbReference>
<evidence type="ECO:0000256" key="1">
    <source>
        <dbReference type="SAM" id="MobiDB-lite"/>
    </source>
</evidence>
<protein>
    <recommendedName>
        <fullName evidence="4">Tail assembly chaperone</fullName>
    </recommendedName>
</protein>
<sequence length="181" mass="19947">MTEIDYSKYESDDWGRDTGRKAPFEFTVPSGKTVLVKRLEMTDILKLGMIDDLDFMAKALVAGDPKMGEAQKKSDTEEDDEDAGLMGVLKRMGSGENFDKLERLVNGVVLSGVVAPKLYAIPRDDNARQKGLRYIDSVDFVDRMALFGVIFDSDGLSTFREESEPSVADLPDGDGVPQPAE</sequence>
<reference evidence="2 3" key="1">
    <citation type="submission" date="2008-09" db="EMBL/GenBank/DDBJ databases">
        <authorList>
            <person name="Tantoco A.T."/>
            <person name="Edgar R.H."/>
            <person name="Ko C."/>
            <person name="Chambers R.A."/>
            <person name="Jacobs-Sera D."/>
            <person name="Hendrix R.W."/>
            <person name="Hatfull G.F."/>
        </authorList>
    </citation>
    <scope>NUCLEOTIDE SEQUENCE [LARGE SCALE GENOMIC DNA]</scope>
</reference>
<evidence type="ECO:0000313" key="3">
    <source>
        <dbReference type="Proteomes" id="UP000002183"/>
    </source>
</evidence>
<dbReference type="GeneID" id="6940731"/>
<dbReference type="EMBL" id="FJ174691">
    <property type="protein sequence ID" value="ACI12445.1"/>
    <property type="molecule type" value="Genomic_DNA"/>
</dbReference>